<accession>A0ACB7PL73</accession>
<organism evidence="1 2">
    <name type="scientific">Chaetomium tenue</name>
    <dbReference type="NCBI Taxonomy" id="1854479"/>
    <lineage>
        <taxon>Eukaryota</taxon>
        <taxon>Fungi</taxon>
        <taxon>Dikarya</taxon>
        <taxon>Ascomycota</taxon>
        <taxon>Pezizomycotina</taxon>
        <taxon>Sordariomycetes</taxon>
        <taxon>Sordariomycetidae</taxon>
        <taxon>Sordariales</taxon>
        <taxon>Chaetomiaceae</taxon>
        <taxon>Chaetomium</taxon>
    </lineage>
</organism>
<comment type="caution">
    <text evidence="1">The sequence shown here is derived from an EMBL/GenBank/DDBJ whole genome shotgun (WGS) entry which is preliminary data.</text>
</comment>
<evidence type="ECO:0000313" key="1">
    <source>
        <dbReference type="EMBL" id="KAH6641808.1"/>
    </source>
</evidence>
<proteinExistence type="predicted"/>
<dbReference type="EMBL" id="JAGIZQ010000002">
    <property type="protein sequence ID" value="KAH6641808.1"/>
    <property type="molecule type" value="Genomic_DNA"/>
</dbReference>
<gene>
    <name evidence="1" type="ORF">F5144DRAFT_481605</name>
</gene>
<keyword evidence="2" id="KW-1185">Reference proteome</keyword>
<protein>
    <submittedName>
        <fullName evidence="1">Uncharacterized protein</fullName>
    </submittedName>
</protein>
<dbReference type="Proteomes" id="UP000724584">
    <property type="component" value="Unassembled WGS sequence"/>
</dbReference>
<reference evidence="1 2" key="1">
    <citation type="journal article" date="2021" name="Nat. Commun.">
        <title>Genetic determinants of endophytism in the Arabidopsis root mycobiome.</title>
        <authorList>
            <person name="Mesny F."/>
            <person name="Miyauchi S."/>
            <person name="Thiergart T."/>
            <person name="Pickel B."/>
            <person name="Atanasova L."/>
            <person name="Karlsson M."/>
            <person name="Huettel B."/>
            <person name="Barry K.W."/>
            <person name="Haridas S."/>
            <person name="Chen C."/>
            <person name="Bauer D."/>
            <person name="Andreopoulos W."/>
            <person name="Pangilinan J."/>
            <person name="LaButti K."/>
            <person name="Riley R."/>
            <person name="Lipzen A."/>
            <person name="Clum A."/>
            <person name="Drula E."/>
            <person name="Henrissat B."/>
            <person name="Kohler A."/>
            <person name="Grigoriev I.V."/>
            <person name="Martin F.M."/>
            <person name="Hacquard S."/>
        </authorList>
    </citation>
    <scope>NUCLEOTIDE SEQUENCE [LARGE SCALE GENOMIC DNA]</scope>
    <source>
        <strain evidence="1 2">MPI-SDFR-AT-0079</strain>
    </source>
</reference>
<name>A0ACB7PL73_9PEZI</name>
<evidence type="ECO:0000313" key="2">
    <source>
        <dbReference type="Proteomes" id="UP000724584"/>
    </source>
</evidence>
<sequence>MVSFTTVMVAALAVVVSAAPGCQPPIKYTLPKIGGGDELAAPAAGLVVKKIAIGHGIQNYTCDSATATESAATGAVAMLYDVTDFYPGTRSSGIRPDLWDNLPANLLRHQALPLNKLPGTEYGADPNTPFPEPSDLTLDGIPAAKFLGHHVFDIESIPVFDLSAAGLRATVKKIDGKNAPKNADKGILDTGAVAWLQLDDNGQGHSTGVSSVFRVVTAGGAARPCSVAGAGVQSVPYATYYWFFG</sequence>